<organism evidence="2 3">
    <name type="scientific">Nepenthes gracilis</name>
    <name type="common">Slender pitcher plant</name>
    <dbReference type="NCBI Taxonomy" id="150966"/>
    <lineage>
        <taxon>Eukaryota</taxon>
        <taxon>Viridiplantae</taxon>
        <taxon>Streptophyta</taxon>
        <taxon>Embryophyta</taxon>
        <taxon>Tracheophyta</taxon>
        <taxon>Spermatophyta</taxon>
        <taxon>Magnoliopsida</taxon>
        <taxon>eudicotyledons</taxon>
        <taxon>Gunneridae</taxon>
        <taxon>Pentapetalae</taxon>
        <taxon>Caryophyllales</taxon>
        <taxon>Nepenthaceae</taxon>
        <taxon>Nepenthes</taxon>
    </lineage>
</organism>
<sequence>MVSRTSSKLPKNSAMALCLNPRFEARNNGTQNPSPNRAYGPPICHFSSIALFMARQRLKVPKIELRAPDQEKSPIPSPEPPRSFQQNTETTLQWHLPPPPSFLTRRGTGLSMASPRCSPQTDSGAPSMVARVLGRAPPKLCHEASRQIKA</sequence>
<dbReference type="AlphaFoldDB" id="A0AAD3XWF5"/>
<evidence type="ECO:0000256" key="1">
    <source>
        <dbReference type="SAM" id="MobiDB-lite"/>
    </source>
</evidence>
<feature type="compositionally biased region" description="Polar residues" evidence="1">
    <location>
        <begin position="83"/>
        <end position="93"/>
    </location>
</feature>
<comment type="caution">
    <text evidence="2">The sequence shown here is derived from an EMBL/GenBank/DDBJ whole genome shotgun (WGS) entry which is preliminary data.</text>
</comment>
<accession>A0AAD3XWF5</accession>
<evidence type="ECO:0000313" key="3">
    <source>
        <dbReference type="Proteomes" id="UP001279734"/>
    </source>
</evidence>
<reference evidence="2" key="1">
    <citation type="submission" date="2023-05" db="EMBL/GenBank/DDBJ databases">
        <title>Nepenthes gracilis genome sequencing.</title>
        <authorList>
            <person name="Fukushima K."/>
        </authorList>
    </citation>
    <scope>NUCLEOTIDE SEQUENCE</scope>
    <source>
        <strain evidence="2">SING2019-196</strain>
    </source>
</reference>
<name>A0AAD3XWF5_NEPGR</name>
<keyword evidence="3" id="KW-1185">Reference proteome</keyword>
<gene>
    <name evidence="2" type="ORF">Nepgr_020502</name>
</gene>
<dbReference type="Proteomes" id="UP001279734">
    <property type="component" value="Unassembled WGS sequence"/>
</dbReference>
<protein>
    <submittedName>
        <fullName evidence="2">Uncharacterized protein</fullName>
    </submittedName>
</protein>
<feature type="region of interest" description="Disordered" evidence="1">
    <location>
        <begin position="65"/>
        <end position="127"/>
    </location>
</feature>
<dbReference type="EMBL" id="BSYO01000019">
    <property type="protein sequence ID" value="GMH18661.1"/>
    <property type="molecule type" value="Genomic_DNA"/>
</dbReference>
<evidence type="ECO:0000313" key="2">
    <source>
        <dbReference type="EMBL" id="GMH18661.1"/>
    </source>
</evidence>
<proteinExistence type="predicted"/>